<gene>
    <name evidence="1" type="ORF">C5471_03925</name>
</gene>
<comment type="caution">
    <text evidence="1">The sequence shown here is derived from an EMBL/GenBank/DDBJ whole genome shotgun (WGS) entry which is preliminary data.</text>
</comment>
<evidence type="ECO:0000313" key="1">
    <source>
        <dbReference type="EMBL" id="NHB86906.1"/>
    </source>
</evidence>
<dbReference type="Proteomes" id="UP000697802">
    <property type="component" value="Unassembled WGS sequence"/>
</dbReference>
<evidence type="ECO:0000313" key="2">
    <source>
        <dbReference type="Proteomes" id="UP000697802"/>
    </source>
</evidence>
<accession>A0ABX0GF67</accession>
<dbReference type="RefSeq" id="WP_133813889.1">
    <property type="nucleotide sequence ID" value="NZ_CAWPIF010000006.1"/>
</dbReference>
<proteinExistence type="predicted"/>
<sequence length="61" mass="7127">MKRNQHVKNIIRTNGYLSVFSLFFYEENLKDNAIKRGVKQLIWQDLSPEKGGDYPKKQKGG</sequence>
<name>A0ABX0GF67_9GAMM</name>
<organism evidence="1 2">
    <name type="scientific">Photorhabdus tasmaniensis</name>
    <dbReference type="NCBI Taxonomy" id="1004159"/>
    <lineage>
        <taxon>Bacteria</taxon>
        <taxon>Pseudomonadati</taxon>
        <taxon>Pseudomonadota</taxon>
        <taxon>Gammaproteobacteria</taxon>
        <taxon>Enterobacterales</taxon>
        <taxon>Morganellaceae</taxon>
        <taxon>Photorhabdus</taxon>
    </lineage>
</organism>
<keyword evidence="2" id="KW-1185">Reference proteome</keyword>
<dbReference type="EMBL" id="PUJU01000006">
    <property type="protein sequence ID" value="NHB86906.1"/>
    <property type="molecule type" value="Genomic_DNA"/>
</dbReference>
<protein>
    <submittedName>
        <fullName evidence="1">Uncharacterized protein</fullName>
    </submittedName>
</protein>
<reference evidence="1 2" key="1">
    <citation type="submission" date="2018-02" db="EMBL/GenBank/DDBJ databases">
        <authorList>
            <person name="Machado R.A."/>
        </authorList>
    </citation>
    <scope>NUCLEOTIDE SEQUENCE [LARGE SCALE GENOMIC DNA]</scope>
    <source>
        <strain evidence="1 2">T327</strain>
    </source>
</reference>